<dbReference type="EMBL" id="MU853945">
    <property type="protein sequence ID" value="KAK3935018.1"/>
    <property type="molecule type" value="Genomic_DNA"/>
</dbReference>
<sequence>MPPDPTSPEVSLFLRYSCVGFQADHESIGRRDVESPSTHAYRSVSVTVVLKPSLLASDTSYDGYQTLRLKAVGDNSVAQDLTPSALSLGQSTNTRGSLHSRRAKRLDPEGNLGLRTGSDIPNDLRTFIPAVCLKNGIVDHINPLVNAVLNNEPNGVSWNIVLVEARSAWPRSLRVSRLLRSSGSGKNLFSDLSKLNSAVNSEDFDLDRIKPLLNTALAHDLDDAILWDEVYHVVTESTPPLRPIASSLQQTPWLHSTSSLANSFEYRRDVESPQG</sequence>
<dbReference type="Proteomes" id="UP001303473">
    <property type="component" value="Unassembled WGS sequence"/>
</dbReference>
<evidence type="ECO:0000256" key="1">
    <source>
        <dbReference type="SAM" id="MobiDB-lite"/>
    </source>
</evidence>
<organism evidence="2 3">
    <name type="scientific">Diplogelasinospora grovesii</name>
    <dbReference type="NCBI Taxonomy" id="303347"/>
    <lineage>
        <taxon>Eukaryota</taxon>
        <taxon>Fungi</taxon>
        <taxon>Dikarya</taxon>
        <taxon>Ascomycota</taxon>
        <taxon>Pezizomycotina</taxon>
        <taxon>Sordariomycetes</taxon>
        <taxon>Sordariomycetidae</taxon>
        <taxon>Sordariales</taxon>
        <taxon>Diplogelasinosporaceae</taxon>
        <taxon>Diplogelasinospora</taxon>
    </lineage>
</organism>
<protein>
    <submittedName>
        <fullName evidence="2">Uncharacterized protein</fullName>
    </submittedName>
</protein>
<keyword evidence="3" id="KW-1185">Reference proteome</keyword>
<comment type="caution">
    <text evidence="2">The sequence shown here is derived from an EMBL/GenBank/DDBJ whole genome shotgun (WGS) entry which is preliminary data.</text>
</comment>
<evidence type="ECO:0000313" key="2">
    <source>
        <dbReference type="EMBL" id="KAK3935018.1"/>
    </source>
</evidence>
<proteinExistence type="predicted"/>
<dbReference type="AlphaFoldDB" id="A0AAN6MZD3"/>
<feature type="region of interest" description="Disordered" evidence="1">
    <location>
        <begin position="85"/>
        <end position="117"/>
    </location>
</feature>
<gene>
    <name evidence="2" type="ORF">QBC46DRAFT_413396</name>
</gene>
<accession>A0AAN6MZD3</accession>
<evidence type="ECO:0000313" key="3">
    <source>
        <dbReference type="Proteomes" id="UP001303473"/>
    </source>
</evidence>
<reference evidence="3" key="1">
    <citation type="journal article" date="2023" name="Mol. Phylogenet. Evol.">
        <title>Genome-scale phylogeny and comparative genomics of the fungal order Sordariales.</title>
        <authorList>
            <person name="Hensen N."/>
            <person name="Bonometti L."/>
            <person name="Westerberg I."/>
            <person name="Brannstrom I.O."/>
            <person name="Guillou S."/>
            <person name="Cros-Aarteil S."/>
            <person name="Calhoun S."/>
            <person name="Haridas S."/>
            <person name="Kuo A."/>
            <person name="Mondo S."/>
            <person name="Pangilinan J."/>
            <person name="Riley R."/>
            <person name="LaButti K."/>
            <person name="Andreopoulos B."/>
            <person name="Lipzen A."/>
            <person name="Chen C."/>
            <person name="Yan M."/>
            <person name="Daum C."/>
            <person name="Ng V."/>
            <person name="Clum A."/>
            <person name="Steindorff A."/>
            <person name="Ohm R.A."/>
            <person name="Martin F."/>
            <person name="Silar P."/>
            <person name="Natvig D.O."/>
            <person name="Lalanne C."/>
            <person name="Gautier V."/>
            <person name="Ament-Velasquez S.L."/>
            <person name="Kruys A."/>
            <person name="Hutchinson M.I."/>
            <person name="Powell A.J."/>
            <person name="Barry K."/>
            <person name="Miller A.N."/>
            <person name="Grigoriev I.V."/>
            <person name="Debuchy R."/>
            <person name="Gladieux P."/>
            <person name="Hiltunen Thoren M."/>
            <person name="Johannesson H."/>
        </authorList>
    </citation>
    <scope>NUCLEOTIDE SEQUENCE [LARGE SCALE GENOMIC DNA]</scope>
    <source>
        <strain evidence="3">CBS 340.73</strain>
    </source>
</reference>
<feature type="compositionally biased region" description="Polar residues" evidence="1">
    <location>
        <begin position="85"/>
        <end position="97"/>
    </location>
</feature>
<name>A0AAN6MZD3_9PEZI</name>